<evidence type="ECO:0000313" key="3">
    <source>
        <dbReference type="Proteomes" id="UP000789595"/>
    </source>
</evidence>
<dbReference type="Proteomes" id="UP000789595">
    <property type="component" value="Unassembled WGS sequence"/>
</dbReference>
<accession>A0A8J2WW78</accession>
<dbReference type="OrthoDB" id="10529183at2759"/>
<dbReference type="EMBL" id="CAKKNE010000003">
    <property type="protein sequence ID" value="CAH0370942.1"/>
    <property type="molecule type" value="Genomic_DNA"/>
</dbReference>
<sequence>AQARIHATQGCPTRARSIKMEQLFDAVGCCSADVYEDREAARFVDGDEDVQPLLPDRCAEVLGLASPEASYMDRRKAYIRAALVFSRLVGPVAPWREKRGFERRGAQSFADVAAAFEGLRATRDAPPGFQPDDFLPQLRCSTDGGRTVDDDRPPVSAMLQVDVRDSGAGDSFELGVKFSTTRFVLTRTLREFRALHASLQRRAPACASALPPLPHSIAEPGDKDRPAGFFEALVTPKGRNSTAASPRRDARRRLRAWVGQAVDWFRARRLYDPELLAFVDLDAELLLRLHREDMRGYHLSRRFDGALTGRFLHRRGHARHTEYFGGLGRPRNARGPGAVGAELRRGRREPAGSQRGRAAAAGAHPRTRVARGESHGGGRVEISDAPGLRRALGGLRRRRGARRGDAQGAGRLPGTRAAADVPRAHRRACTRVRLSGAPGRRP</sequence>
<feature type="non-terminal residue" evidence="2">
    <location>
        <position position="1"/>
    </location>
</feature>
<evidence type="ECO:0000256" key="1">
    <source>
        <dbReference type="SAM" id="MobiDB-lite"/>
    </source>
</evidence>
<dbReference type="AlphaFoldDB" id="A0A8J2WW78"/>
<gene>
    <name evidence="2" type="ORF">PECAL_3P08590</name>
</gene>
<organism evidence="2 3">
    <name type="scientific">Pelagomonas calceolata</name>
    <dbReference type="NCBI Taxonomy" id="35677"/>
    <lineage>
        <taxon>Eukaryota</taxon>
        <taxon>Sar</taxon>
        <taxon>Stramenopiles</taxon>
        <taxon>Ochrophyta</taxon>
        <taxon>Pelagophyceae</taxon>
        <taxon>Pelagomonadales</taxon>
        <taxon>Pelagomonadaceae</taxon>
        <taxon>Pelagomonas</taxon>
    </lineage>
</organism>
<keyword evidence="3" id="KW-1185">Reference proteome</keyword>
<feature type="compositionally biased region" description="Low complexity" evidence="1">
    <location>
        <begin position="351"/>
        <end position="364"/>
    </location>
</feature>
<feature type="compositionally biased region" description="Basic and acidic residues" evidence="1">
    <location>
        <begin position="370"/>
        <end position="382"/>
    </location>
</feature>
<protein>
    <recommendedName>
        <fullName evidence="4">PX domain-containing protein</fullName>
    </recommendedName>
</protein>
<comment type="caution">
    <text evidence="2">The sequence shown here is derived from an EMBL/GenBank/DDBJ whole genome shotgun (WGS) entry which is preliminary data.</text>
</comment>
<name>A0A8J2WW78_9STRA</name>
<proteinExistence type="predicted"/>
<evidence type="ECO:0000313" key="2">
    <source>
        <dbReference type="EMBL" id="CAH0370942.1"/>
    </source>
</evidence>
<reference evidence="2" key="1">
    <citation type="submission" date="2021-11" db="EMBL/GenBank/DDBJ databases">
        <authorList>
            <consortium name="Genoscope - CEA"/>
            <person name="William W."/>
        </authorList>
    </citation>
    <scope>NUCLEOTIDE SEQUENCE</scope>
</reference>
<feature type="region of interest" description="Disordered" evidence="1">
    <location>
        <begin position="323"/>
        <end position="442"/>
    </location>
</feature>
<evidence type="ECO:0008006" key="4">
    <source>
        <dbReference type="Google" id="ProtNLM"/>
    </source>
</evidence>